<keyword evidence="9" id="KW-1185">Reference proteome</keyword>
<dbReference type="HOGENOM" id="CLU_160040_2_3_11"/>
<dbReference type="eggNOG" id="COG2261">
    <property type="taxonomic scope" value="Bacteria"/>
</dbReference>
<dbReference type="Proteomes" id="UP000010445">
    <property type="component" value="Unassembled WGS sequence"/>
</dbReference>
<proteinExistence type="inferred from homology"/>
<name>L1MJC0_9CORY</name>
<dbReference type="EMBL" id="AMEM01000012">
    <property type="protein sequence ID" value="EKX91373.1"/>
    <property type="molecule type" value="Genomic_DNA"/>
</dbReference>
<evidence type="ECO:0000256" key="5">
    <source>
        <dbReference type="ARBA" id="ARBA00022989"/>
    </source>
</evidence>
<comment type="similarity">
    <text evidence="2">Belongs to the UPF0410 family.</text>
</comment>
<sequence>MVSSVRWCFIVVTVLGANVASAFIVGAMSIPAWMLLGFLSGAIAKMVMPGEQRGGIILTMLLGIIGSMVGGYLGSMFFNVDLNQGFFDLSTWASAVGGALVVLTVYGFITGSRRR</sequence>
<dbReference type="STRING" id="1035195.HMPREF9997_00745"/>
<evidence type="ECO:0000256" key="1">
    <source>
        <dbReference type="ARBA" id="ARBA00004651"/>
    </source>
</evidence>
<gene>
    <name evidence="8" type="ORF">HMPREF9997_00745</name>
</gene>
<keyword evidence="3" id="KW-1003">Cell membrane</keyword>
<keyword evidence="4 7" id="KW-0812">Transmembrane</keyword>
<dbReference type="PATRIC" id="fig|1035195.3.peg.666"/>
<comment type="caution">
    <text evidence="8">The sequence shown here is derived from an EMBL/GenBank/DDBJ whole genome shotgun (WGS) entry which is preliminary data.</text>
</comment>
<dbReference type="GO" id="GO:0005886">
    <property type="term" value="C:plasma membrane"/>
    <property type="evidence" value="ECO:0007669"/>
    <property type="project" value="UniProtKB-SubCell"/>
</dbReference>
<reference evidence="8 9" key="1">
    <citation type="submission" date="2012-05" db="EMBL/GenBank/DDBJ databases">
        <authorList>
            <person name="Weinstock G."/>
            <person name="Sodergren E."/>
            <person name="Lobos E.A."/>
            <person name="Fulton L."/>
            <person name="Fulton R."/>
            <person name="Courtney L."/>
            <person name="Fronick C."/>
            <person name="O'Laughlin M."/>
            <person name="Godfrey J."/>
            <person name="Wilson R.M."/>
            <person name="Miner T."/>
            <person name="Farmer C."/>
            <person name="Delehaunty K."/>
            <person name="Cordes M."/>
            <person name="Minx P."/>
            <person name="Tomlinson C."/>
            <person name="Chen J."/>
            <person name="Wollam A."/>
            <person name="Pepin K.H."/>
            <person name="Bhonagiri V."/>
            <person name="Zhang X."/>
            <person name="Suruliraj S."/>
            <person name="Warren W."/>
            <person name="Mitreva M."/>
            <person name="Mardis E.R."/>
            <person name="Wilson R.K."/>
        </authorList>
    </citation>
    <scope>NUCLEOTIDE SEQUENCE [LARGE SCALE GENOMIC DNA]</scope>
    <source>
        <strain evidence="8 9">F0235</strain>
    </source>
</reference>
<evidence type="ECO:0000256" key="2">
    <source>
        <dbReference type="ARBA" id="ARBA00011006"/>
    </source>
</evidence>
<evidence type="ECO:0000256" key="7">
    <source>
        <dbReference type="SAM" id="Phobius"/>
    </source>
</evidence>
<dbReference type="Pfam" id="PF04226">
    <property type="entry name" value="Transgly_assoc"/>
    <property type="match status" value="1"/>
</dbReference>
<evidence type="ECO:0000313" key="9">
    <source>
        <dbReference type="Proteomes" id="UP000010445"/>
    </source>
</evidence>
<dbReference type="PANTHER" id="PTHR33884:SF3">
    <property type="entry name" value="UPF0410 PROTEIN YMGE"/>
    <property type="match status" value="1"/>
</dbReference>
<dbReference type="InterPro" id="IPR007341">
    <property type="entry name" value="Transgly_assoc"/>
</dbReference>
<evidence type="ECO:0000256" key="6">
    <source>
        <dbReference type="ARBA" id="ARBA00023136"/>
    </source>
</evidence>
<feature type="transmembrane region" description="Helical" evidence="7">
    <location>
        <begin position="32"/>
        <end position="48"/>
    </location>
</feature>
<accession>L1MJC0</accession>
<evidence type="ECO:0000256" key="3">
    <source>
        <dbReference type="ARBA" id="ARBA00022475"/>
    </source>
</evidence>
<dbReference type="AlphaFoldDB" id="L1MJC0"/>
<dbReference type="PANTHER" id="PTHR33884">
    <property type="entry name" value="UPF0410 PROTEIN YMGE"/>
    <property type="match status" value="1"/>
</dbReference>
<evidence type="ECO:0000313" key="8">
    <source>
        <dbReference type="EMBL" id="EKX91373.1"/>
    </source>
</evidence>
<organism evidence="8 9">
    <name type="scientific">Corynebacterium durum F0235</name>
    <dbReference type="NCBI Taxonomy" id="1035195"/>
    <lineage>
        <taxon>Bacteria</taxon>
        <taxon>Bacillati</taxon>
        <taxon>Actinomycetota</taxon>
        <taxon>Actinomycetes</taxon>
        <taxon>Mycobacteriales</taxon>
        <taxon>Corynebacteriaceae</taxon>
        <taxon>Corynebacterium</taxon>
    </lineage>
</organism>
<protein>
    <submittedName>
        <fullName evidence="8">Transglycosylase associated protein</fullName>
    </submittedName>
</protein>
<comment type="subcellular location">
    <subcellularLocation>
        <location evidence="1">Cell membrane</location>
        <topology evidence="1">Multi-pass membrane protein</topology>
    </subcellularLocation>
</comment>
<feature type="transmembrane region" description="Helical" evidence="7">
    <location>
        <begin position="89"/>
        <end position="109"/>
    </location>
</feature>
<keyword evidence="6 7" id="KW-0472">Membrane</keyword>
<keyword evidence="5 7" id="KW-1133">Transmembrane helix</keyword>
<feature type="transmembrane region" description="Helical" evidence="7">
    <location>
        <begin position="55"/>
        <end position="77"/>
    </location>
</feature>
<evidence type="ECO:0000256" key="4">
    <source>
        <dbReference type="ARBA" id="ARBA00022692"/>
    </source>
</evidence>